<dbReference type="Proteomes" id="UP000541558">
    <property type="component" value="Unassembled WGS sequence"/>
</dbReference>
<reference evidence="1 2" key="1">
    <citation type="journal article" date="2020" name="ISME J.">
        <title>Uncovering the hidden diversity of litter-decomposition mechanisms in mushroom-forming fungi.</title>
        <authorList>
            <person name="Floudas D."/>
            <person name="Bentzer J."/>
            <person name="Ahren D."/>
            <person name="Johansson T."/>
            <person name="Persson P."/>
            <person name="Tunlid A."/>
        </authorList>
    </citation>
    <scope>NUCLEOTIDE SEQUENCE [LARGE SCALE GENOMIC DNA]</scope>
    <source>
        <strain evidence="1 2">CBS 175.51</strain>
    </source>
</reference>
<dbReference type="OrthoDB" id="3226274at2759"/>
<comment type="caution">
    <text evidence="1">The sequence shown here is derived from an EMBL/GenBank/DDBJ whole genome shotgun (WGS) entry which is preliminary data.</text>
</comment>
<dbReference type="InterPro" id="IPR009057">
    <property type="entry name" value="Homeodomain-like_sf"/>
</dbReference>
<dbReference type="Gene3D" id="1.10.510.10">
    <property type="entry name" value="Transferase(Phosphotransferase) domain 1"/>
    <property type="match status" value="1"/>
</dbReference>
<dbReference type="AlphaFoldDB" id="A0A8H5C627"/>
<name>A0A8H5C627_9AGAR</name>
<protein>
    <submittedName>
        <fullName evidence="1">Uncharacterized protein</fullName>
    </submittedName>
</protein>
<dbReference type="EMBL" id="JAACJK010000060">
    <property type="protein sequence ID" value="KAF5335780.1"/>
    <property type="molecule type" value="Genomic_DNA"/>
</dbReference>
<evidence type="ECO:0000313" key="1">
    <source>
        <dbReference type="EMBL" id="KAF5335780.1"/>
    </source>
</evidence>
<accession>A0A8H5C627</accession>
<evidence type="ECO:0000313" key="2">
    <source>
        <dbReference type="Proteomes" id="UP000541558"/>
    </source>
</evidence>
<dbReference type="SUPFAM" id="SSF46689">
    <property type="entry name" value="Homeodomain-like"/>
    <property type="match status" value="1"/>
</dbReference>
<proteinExistence type="predicted"/>
<gene>
    <name evidence="1" type="ORF">D9611_009571</name>
</gene>
<organism evidence="1 2">
    <name type="scientific">Ephemerocybe angulata</name>
    <dbReference type="NCBI Taxonomy" id="980116"/>
    <lineage>
        <taxon>Eukaryota</taxon>
        <taxon>Fungi</taxon>
        <taxon>Dikarya</taxon>
        <taxon>Basidiomycota</taxon>
        <taxon>Agaricomycotina</taxon>
        <taxon>Agaricomycetes</taxon>
        <taxon>Agaricomycetidae</taxon>
        <taxon>Agaricales</taxon>
        <taxon>Agaricineae</taxon>
        <taxon>Psathyrellaceae</taxon>
        <taxon>Ephemerocybe</taxon>
    </lineage>
</organism>
<sequence length="314" mass="35286">MARQTTAAEKAKICTMKALGASNKEIQEALPGRQNISRRQITRIYAKYGEKENYEAVGKSTGRPKKLDNRDARVALRALQTQQVDNASDLQRNFFQDVSVQTVKRMLKENGLSAHKRFAKLEILSKDAQNERGTFFLMSIKLEHLVFWPVTDDNELEHLEEIPPRKAEIIDGLPTVRSQPLANYTVVGTIPCAMFRIGSSSSLVMDTAFELITGQKLFTSTGTPSERLAEIRAVLQDPIPDAWQGDPKVQALPNPIQNTSVQSLEARLRRVLREQEATETCAFLRKCLVIDPAARKSYYAVDGNTMHRGMISRL</sequence>
<keyword evidence="2" id="KW-1185">Reference proteome</keyword>